<name>A0A316RET7_9BACT</name>
<organism evidence="1 2">
    <name type="scientific">Coprobacter fastidiosus</name>
    <dbReference type="NCBI Taxonomy" id="1099853"/>
    <lineage>
        <taxon>Bacteria</taxon>
        <taxon>Pseudomonadati</taxon>
        <taxon>Bacteroidota</taxon>
        <taxon>Bacteroidia</taxon>
        <taxon>Bacteroidales</taxon>
        <taxon>Barnesiellaceae</taxon>
        <taxon>Coprobacter</taxon>
    </lineage>
</organism>
<gene>
    <name evidence="1" type="ORF">DDY73_07990</name>
</gene>
<comment type="caution">
    <text evidence="1">The sequence shown here is derived from an EMBL/GenBank/DDBJ whole genome shotgun (WGS) entry which is preliminary data.</text>
</comment>
<reference evidence="1 2" key="1">
    <citation type="journal article" date="2018" name="Nat. Biotechnol.">
        <title>A standardized bacterial taxonomy based on genome phylogeny substantially revises the tree of life.</title>
        <authorList>
            <person name="Parks D.H."/>
            <person name="Chuvochina M."/>
            <person name="Waite D.W."/>
            <person name="Rinke C."/>
            <person name="Skarshewski A."/>
            <person name="Chaumeil P.A."/>
            <person name="Hugenholtz P."/>
        </authorList>
    </citation>
    <scope>NUCLEOTIDE SEQUENCE [LARGE SCALE GENOMIC DNA]</scope>
    <source>
        <strain evidence="1">UBA11482</strain>
    </source>
</reference>
<dbReference type="EMBL" id="DNWC01000101">
    <property type="protein sequence ID" value="HBJ08933.1"/>
    <property type="molecule type" value="Genomic_DNA"/>
</dbReference>
<sequence length="85" mass="10072">MHIKGNGIDKTFDKYSKEIDFILKTGENTIIQNNVNMQTVALSFINIREILQKIYNQIFPGIKKEFTYRIDFMRLTCTKNKLFFS</sequence>
<proteinExistence type="predicted"/>
<accession>A0A316RET7</accession>
<dbReference type="AlphaFoldDB" id="A0A316RET7"/>
<evidence type="ECO:0000313" key="2">
    <source>
        <dbReference type="Proteomes" id="UP000262954"/>
    </source>
</evidence>
<evidence type="ECO:0000313" key="1">
    <source>
        <dbReference type="EMBL" id="HBJ08933.1"/>
    </source>
</evidence>
<dbReference type="Proteomes" id="UP000262954">
    <property type="component" value="Unassembled WGS sequence"/>
</dbReference>
<protein>
    <submittedName>
        <fullName evidence="1">Uncharacterized protein</fullName>
    </submittedName>
</protein>